<dbReference type="AlphaFoldDB" id="G0QXJ0"/>
<feature type="non-terminal residue" evidence="1">
    <location>
        <position position="1"/>
    </location>
</feature>
<dbReference type="InParanoid" id="G0QXJ0"/>
<dbReference type="EMBL" id="GL984077">
    <property type="protein sequence ID" value="EGR30056.1"/>
    <property type="molecule type" value="Genomic_DNA"/>
</dbReference>
<dbReference type="Proteomes" id="UP000008983">
    <property type="component" value="Unassembled WGS sequence"/>
</dbReference>
<organism evidence="1 2">
    <name type="scientific">Ichthyophthirius multifiliis</name>
    <name type="common">White spot disease agent</name>
    <name type="synonym">Ich</name>
    <dbReference type="NCBI Taxonomy" id="5932"/>
    <lineage>
        <taxon>Eukaryota</taxon>
        <taxon>Sar</taxon>
        <taxon>Alveolata</taxon>
        <taxon>Ciliophora</taxon>
        <taxon>Intramacronucleata</taxon>
        <taxon>Oligohymenophorea</taxon>
        <taxon>Hymenostomatida</taxon>
        <taxon>Ophryoglenina</taxon>
        <taxon>Ichthyophthirius</taxon>
    </lineage>
</organism>
<name>G0QXJ0_ICHMU</name>
<dbReference type="RefSeq" id="XP_004031292.1">
    <property type="nucleotide sequence ID" value="XM_004031244.1"/>
</dbReference>
<dbReference type="GeneID" id="14906169"/>
<evidence type="ECO:0000313" key="2">
    <source>
        <dbReference type="Proteomes" id="UP000008983"/>
    </source>
</evidence>
<reference evidence="1 2" key="1">
    <citation type="submission" date="2011-07" db="EMBL/GenBank/DDBJ databases">
        <authorList>
            <person name="Coyne R."/>
            <person name="Brami D."/>
            <person name="Johnson J."/>
            <person name="Hostetler J."/>
            <person name="Hannick L."/>
            <person name="Clark T."/>
            <person name="Cassidy-Hanley D."/>
            <person name="Inman J."/>
        </authorList>
    </citation>
    <scope>NUCLEOTIDE SEQUENCE [LARGE SCALE GENOMIC DNA]</scope>
    <source>
        <strain evidence="1 2">G5</strain>
    </source>
</reference>
<protein>
    <submittedName>
        <fullName evidence="1">Uncharacterized protein</fullName>
    </submittedName>
</protein>
<proteinExistence type="predicted"/>
<gene>
    <name evidence="1" type="ORF">IMG5_143280</name>
</gene>
<sequence length="276" mass="32099">KILVLSIVQNPIFYSIIDGFLIIYSTIKSDYFLDCAKDDLLAIKAEIAEALSEPGIDFIGQASTSPSKIVNLVIKKDTRIVINPTPKNIETPKSSIITLQKGNTIENIIEIRFVSEKVNQLYQGGKTHLSILIKLVKEILLDNLVAKIINNQGKKSSLVIKKTKIRLSQQLQNSIQQPYNIQIYLRDKRLKKIHINPQRLKLIHYIEYLLLNYQMQQTDSKNYTNYRPNRSQKQPHFSNKDYYFQFPEIFILNPKENFFKFPLHVLLGKFSRLDFQ</sequence>
<keyword evidence="2" id="KW-1185">Reference proteome</keyword>
<accession>G0QXJ0</accession>
<evidence type="ECO:0000313" key="1">
    <source>
        <dbReference type="EMBL" id="EGR30056.1"/>
    </source>
</evidence>